<keyword evidence="5" id="KW-0460">Magnesium</keyword>
<evidence type="ECO:0000256" key="4">
    <source>
        <dbReference type="ARBA" id="ARBA00030169"/>
    </source>
</evidence>
<dbReference type="HOGENOM" id="CLU_072626_3_0_6"/>
<dbReference type="Gene3D" id="3.50.30.40">
    <property type="entry name" value="Ribonuclease E inhibitor RraA/RraA-like"/>
    <property type="match status" value="1"/>
</dbReference>
<keyword evidence="5" id="KW-0479">Metal-binding</keyword>
<dbReference type="Pfam" id="PF03737">
    <property type="entry name" value="RraA-like"/>
    <property type="match status" value="1"/>
</dbReference>
<dbReference type="GO" id="GO:0008948">
    <property type="term" value="F:oxaloacetate decarboxylase activity"/>
    <property type="evidence" value="ECO:0007669"/>
    <property type="project" value="TreeGrafter"/>
</dbReference>
<protein>
    <recommendedName>
        <fullName evidence="2">Putative 4-hydroxy-4-methyl-2-oxoglutarate aldolase</fullName>
    </recommendedName>
    <alternativeName>
        <fullName evidence="3">Regulator of ribonuclease activity homolog</fullName>
    </alternativeName>
    <alternativeName>
        <fullName evidence="4">RraA-like protein</fullName>
    </alternativeName>
</protein>
<evidence type="ECO:0000256" key="3">
    <source>
        <dbReference type="ARBA" id="ARBA00029596"/>
    </source>
</evidence>
<gene>
    <name evidence="6" type="ORF">HMPREF9444_01003</name>
</gene>
<dbReference type="CDD" id="cd16841">
    <property type="entry name" value="RraA_family"/>
    <property type="match status" value="1"/>
</dbReference>
<dbReference type="OrthoDB" id="8717144at2"/>
<dbReference type="STRING" id="762983.HMPREF9444_01003"/>
<accession>E8LJW7</accession>
<dbReference type="AlphaFoldDB" id="E8LJW7"/>
<organism evidence="6 7">
    <name type="scientific">Succinatimonas hippei (strain DSM 22608 / JCM 16073 / KCTC 15190 / YIT 12066)</name>
    <dbReference type="NCBI Taxonomy" id="762983"/>
    <lineage>
        <taxon>Bacteria</taxon>
        <taxon>Pseudomonadati</taxon>
        <taxon>Pseudomonadota</taxon>
        <taxon>Gammaproteobacteria</taxon>
        <taxon>Aeromonadales</taxon>
        <taxon>Succinivibrionaceae</taxon>
        <taxon>Succinatimonas</taxon>
    </lineage>
</organism>
<comment type="cofactor">
    <cofactor evidence="1">
        <name>a divalent metal cation</name>
        <dbReference type="ChEBI" id="CHEBI:60240"/>
    </cofactor>
</comment>
<keyword evidence="6" id="KW-0489">Methyltransferase</keyword>
<name>E8LJW7_SUCHY</name>
<dbReference type="GO" id="GO:0047443">
    <property type="term" value="F:4-hydroxy-4-methyl-2-oxoglutarate aldolase activity"/>
    <property type="evidence" value="ECO:0007669"/>
    <property type="project" value="TreeGrafter"/>
</dbReference>
<evidence type="ECO:0000313" key="6">
    <source>
        <dbReference type="EMBL" id="EFY07197.1"/>
    </source>
</evidence>
<dbReference type="GO" id="GO:0046872">
    <property type="term" value="F:metal ion binding"/>
    <property type="evidence" value="ECO:0007669"/>
    <property type="project" value="UniProtKB-KW"/>
</dbReference>
<feature type="binding site" evidence="5">
    <location>
        <begin position="96"/>
        <end position="99"/>
    </location>
    <ligand>
        <name>substrate</name>
    </ligand>
</feature>
<evidence type="ECO:0000256" key="2">
    <source>
        <dbReference type="ARBA" id="ARBA00016549"/>
    </source>
</evidence>
<dbReference type="PANTHER" id="PTHR33254:SF4">
    <property type="entry name" value="4-HYDROXY-4-METHYL-2-OXOGLUTARATE ALDOLASE 3-RELATED"/>
    <property type="match status" value="1"/>
</dbReference>
<reference evidence="6 7" key="1">
    <citation type="submission" date="2011-01" db="EMBL/GenBank/DDBJ databases">
        <authorList>
            <person name="Weinstock G."/>
            <person name="Sodergren E."/>
            <person name="Clifton S."/>
            <person name="Fulton L."/>
            <person name="Fulton B."/>
            <person name="Courtney L."/>
            <person name="Fronick C."/>
            <person name="Harrison M."/>
            <person name="Strong C."/>
            <person name="Farmer C."/>
            <person name="Delahaunty K."/>
            <person name="Markovic C."/>
            <person name="Hall O."/>
            <person name="Minx P."/>
            <person name="Tomlinson C."/>
            <person name="Mitreva M."/>
            <person name="Hou S."/>
            <person name="Chen J."/>
            <person name="Wollam A."/>
            <person name="Pepin K.H."/>
            <person name="Johnson M."/>
            <person name="Bhonagiri V."/>
            <person name="Zhang X."/>
            <person name="Suruliraj S."/>
            <person name="Warren W."/>
            <person name="Chinwalla A."/>
            <person name="Mardis E.R."/>
            <person name="Wilson R.K."/>
        </authorList>
    </citation>
    <scope>NUCLEOTIDE SEQUENCE [LARGE SCALE GENOMIC DNA]</scope>
    <source>
        <strain evidence="7">DSM 22608 / JCM 16073 / KCTC 15190 / YIT 12066</strain>
    </source>
</reference>
<evidence type="ECO:0000256" key="5">
    <source>
        <dbReference type="PIRSR" id="PIRSR605493-1"/>
    </source>
</evidence>
<sequence length="219" mass="23354">MAFSKEIIDGYRSVLSSASVADACDLVIGKTCFLPPFIQNRINDKKIVGPAVTVLETKTLEMLPPQHALDIIDASDEGSVLVISGDVDLGDVAIWGGLMTAGAVANKFEATVLNGGVRDGAEIKRDYDYPVFAKCKVAGTTLGRYKTVGSNIPVKIGDVTVRPGDLIFGDIDGVVVVPKEFVEPVLKMALSIDERETEQAKLIIKSGSLKEGLAKYGRI</sequence>
<evidence type="ECO:0000256" key="1">
    <source>
        <dbReference type="ARBA" id="ARBA00001968"/>
    </source>
</evidence>
<proteinExistence type="predicted"/>
<dbReference type="PANTHER" id="PTHR33254">
    <property type="entry name" value="4-HYDROXY-4-METHYL-2-OXOGLUTARATE ALDOLASE 3-RELATED"/>
    <property type="match status" value="1"/>
</dbReference>
<dbReference type="eggNOG" id="COG0684">
    <property type="taxonomic scope" value="Bacteria"/>
</dbReference>
<dbReference type="RefSeq" id="WP_009143205.1">
    <property type="nucleotide sequence ID" value="NZ_GL830985.1"/>
</dbReference>
<feature type="binding site" evidence="5">
    <location>
        <position position="119"/>
    </location>
    <ligand>
        <name>Mg(2+)</name>
        <dbReference type="ChEBI" id="CHEBI:18420"/>
    </ligand>
</feature>
<evidence type="ECO:0000313" key="7">
    <source>
        <dbReference type="Proteomes" id="UP000018458"/>
    </source>
</evidence>
<dbReference type="InterPro" id="IPR036704">
    <property type="entry name" value="RraA/RraA-like_sf"/>
</dbReference>
<comment type="cofactor">
    <cofactor evidence="5">
        <name>Mg(2+)</name>
        <dbReference type="ChEBI" id="CHEBI:18420"/>
    </cofactor>
</comment>
<keyword evidence="6" id="KW-0808">Transferase</keyword>
<feature type="binding site" evidence="5">
    <location>
        <position position="118"/>
    </location>
    <ligand>
        <name>substrate</name>
    </ligand>
</feature>
<dbReference type="Proteomes" id="UP000018458">
    <property type="component" value="Unassembled WGS sequence"/>
</dbReference>
<dbReference type="GO" id="GO:0032259">
    <property type="term" value="P:methylation"/>
    <property type="evidence" value="ECO:0007669"/>
    <property type="project" value="UniProtKB-KW"/>
</dbReference>
<dbReference type="GO" id="GO:0008168">
    <property type="term" value="F:methyltransferase activity"/>
    <property type="evidence" value="ECO:0007669"/>
    <property type="project" value="UniProtKB-KW"/>
</dbReference>
<dbReference type="SUPFAM" id="SSF89562">
    <property type="entry name" value="RraA-like"/>
    <property type="match status" value="1"/>
</dbReference>
<comment type="caution">
    <text evidence="6">The sequence shown here is derived from an EMBL/GenBank/DDBJ whole genome shotgun (WGS) entry which is preliminary data.</text>
</comment>
<dbReference type="EMBL" id="AEVO01000048">
    <property type="protein sequence ID" value="EFY07197.1"/>
    <property type="molecule type" value="Genomic_DNA"/>
</dbReference>
<keyword evidence="7" id="KW-1185">Reference proteome</keyword>
<dbReference type="InterPro" id="IPR005493">
    <property type="entry name" value="RraA/RraA-like"/>
</dbReference>